<feature type="binding site" evidence="5">
    <location>
        <position position="174"/>
    </location>
    <ligand>
        <name>S-adenosyl-L-methionine</name>
        <dbReference type="ChEBI" id="CHEBI:59789"/>
    </ligand>
</feature>
<dbReference type="HAMAP" id="MF_02126">
    <property type="entry name" value="RF_methyltr_PrmC"/>
    <property type="match status" value="1"/>
</dbReference>
<dbReference type="PANTHER" id="PTHR18895:SF74">
    <property type="entry name" value="MTRF1L RELEASE FACTOR GLUTAMINE METHYLTRANSFERASE"/>
    <property type="match status" value="1"/>
</dbReference>
<dbReference type="NCBIfam" id="TIGR03534">
    <property type="entry name" value="RF_mod_PrmC"/>
    <property type="match status" value="1"/>
</dbReference>
<evidence type="ECO:0000256" key="3">
    <source>
        <dbReference type="ARBA" id="ARBA00022691"/>
    </source>
</evidence>
<feature type="domain" description="Methyltransferase small" evidence="6">
    <location>
        <begin position="114"/>
        <end position="199"/>
    </location>
</feature>
<dbReference type="Gene3D" id="3.40.50.150">
    <property type="entry name" value="Vaccinia Virus protein VP39"/>
    <property type="match status" value="1"/>
</dbReference>
<dbReference type="InterPro" id="IPR040758">
    <property type="entry name" value="PrmC_N"/>
</dbReference>
<evidence type="ECO:0000256" key="4">
    <source>
        <dbReference type="ARBA" id="ARBA00048391"/>
    </source>
</evidence>
<dbReference type="Gene3D" id="1.10.8.10">
    <property type="entry name" value="DNA helicase RuvA subunit, C-terminal domain"/>
    <property type="match status" value="1"/>
</dbReference>
<dbReference type="PROSITE" id="PS00092">
    <property type="entry name" value="N6_MTASE"/>
    <property type="match status" value="1"/>
</dbReference>
<dbReference type="GO" id="GO:0102559">
    <property type="term" value="F:peptide chain release factor N(5)-glutamine methyltransferase activity"/>
    <property type="evidence" value="ECO:0007669"/>
    <property type="project" value="UniProtKB-EC"/>
</dbReference>
<evidence type="ECO:0000256" key="2">
    <source>
        <dbReference type="ARBA" id="ARBA00022679"/>
    </source>
</evidence>
<dbReference type="SUPFAM" id="SSF53335">
    <property type="entry name" value="S-adenosyl-L-methionine-dependent methyltransferases"/>
    <property type="match status" value="1"/>
</dbReference>
<gene>
    <name evidence="5" type="primary">prmC</name>
    <name evidence="8" type="ORF">AVDCRST_MAG76-786</name>
</gene>
<dbReference type="InterPro" id="IPR019874">
    <property type="entry name" value="RF_methyltr_PrmC"/>
</dbReference>
<feature type="binding site" evidence="5">
    <location>
        <begin position="120"/>
        <end position="124"/>
    </location>
    <ligand>
        <name>S-adenosyl-L-methionine</name>
        <dbReference type="ChEBI" id="CHEBI:59789"/>
    </ligand>
</feature>
<organism evidence="8">
    <name type="scientific">uncultured Acidimicrobiales bacterium</name>
    <dbReference type="NCBI Taxonomy" id="310071"/>
    <lineage>
        <taxon>Bacteria</taxon>
        <taxon>Bacillati</taxon>
        <taxon>Actinomycetota</taxon>
        <taxon>Acidimicrobiia</taxon>
        <taxon>Acidimicrobiales</taxon>
        <taxon>environmental samples</taxon>
    </lineage>
</organism>
<reference evidence="8" key="1">
    <citation type="submission" date="2020-02" db="EMBL/GenBank/DDBJ databases">
        <authorList>
            <person name="Meier V. D."/>
        </authorList>
    </citation>
    <scope>NUCLEOTIDE SEQUENCE</scope>
    <source>
        <strain evidence="8">AVDCRST_MAG76</strain>
    </source>
</reference>
<dbReference type="GO" id="GO:0003676">
    <property type="term" value="F:nucleic acid binding"/>
    <property type="evidence" value="ECO:0007669"/>
    <property type="project" value="InterPro"/>
</dbReference>
<keyword evidence="1 5" id="KW-0489">Methyltransferase</keyword>
<evidence type="ECO:0000256" key="1">
    <source>
        <dbReference type="ARBA" id="ARBA00022603"/>
    </source>
</evidence>
<name>A0A6J4HGM1_9ACTN</name>
<feature type="binding site" evidence="5">
    <location>
        <position position="192"/>
    </location>
    <ligand>
        <name>S-adenosyl-L-methionine</name>
        <dbReference type="ChEBI" id="CHEBI:59789"/>
    </ligand>
</feature>
<evidence type="ECO:0000259" key="7">
    <source>
        <dbReference type="Pfam" id="PF17827"/>
    </source>
</evidence>
<dbReference type="InterPro" id="IPR029063">
    <property type="entry name" value="SAM-dependent_MTases_sf"/>
</dbReference>
<evidence type="ECO:0000259" key="6">
    <source>
        <dbReference type="Pfam" id="PF05175"/>
    </source>
</evidence>
<dbReference type="Pfam" id="PF17827">
    <property type="entry name" value="PrmC_N"/>
    <property type="match status" value="1"/>
</dbReference>
<dbReference type="InterPro" id="IPR002052">
    <property type="entry name" value="DNA_methylase_N6_adenine_CS"/>
</dbReference>
<dbReference type="Pfam" id="PF05175">
    <property type="entry name" value="MTS"/>
    <property type="match status" value="1"/>
</dbReference>
<evidence type="ECO:0000256" key="5">
    <source>
        <dbReference type="HAMAP-Rule" id="MF_02126"/>
    </source>
</evidence>
<dbReference type="PANTHER" id="PTHR18895">
    <property type="entry name" value="HEMK METHYLTRANSFERASE"/>
    <property type="match status" value="1"/>
</dbReference>
<feature type="domain" description="Release factor glutamine methyltransferase N-terminal" evidence="7">
    <location>
        <begin position="18"/>
        <end position="70"/>
    </location>
</feature>
<dbReference type="EMBL" id="CADCSZ010000046">
    <property type="protein sequence ID" value="CAA9222580.1"/>
    <property type="molecule type" value="Genomic_DNA"/>
</dbReference>
<protein>
    <recommendedName>
        <fullName evidence="5">Release factor glutamine methyltransferase</fullName>
        <shortName evidence="5">RF MTase</shortName>
        <ecNumber evidence="5">2.1.1.297</ecNumber>
    </recommendedName>
    <alternativeName>
        <fullName evidence="5">N5-glutamine methyltransferase PrmC</fullName>
    </alternativeName>
    <alternativeName>
        <fullName evidence="5">Protein-(glutamine-N5) MTase PrmC</fullName>
    </alternativeName>
    <alternativeName>
        <fullName evidence="5">Protein-glutamine N-methyltransferase PrmC</fullName>
    </alternativeName>
</protein>
<dbReference type="NCBIfam" id="TIGR00536">
    <property type="entry name" value="hemK_fam"/>
    <property type="match status" value="1"/>
</dbReference>
<proteinExistence type="inferred from homology"/>
<evidence type="ECO:0000313" key="8">
    <source>
        <dbReference type="EMBL" id="CAA9222580.1"/>
    </source>
</evidence>
<dbReference type="CDD" id="cd02440">
    <property type="entry name" value="AdoMet_MTases"/>
    <property type="match status" value="1"/>
</dbReference>
<comment type="catalytic activity">
    <reaction evidence="4 5">
        <text>L-glutaminyl-[peptide chain release factor] + S-adenosyl-L-methionine = N(5)-methyl-L-glutaminyl-[peptide chain release factor] + S-adenosyl-L-homocysteine + H(+)</text>
        <dbReference type="Rhea" id="RHEA:42896"/>
        <dbReference type="Rhea" id="RHEA-COMP:10271"/>
        <dbReference type="Rhea" id="RHEA-COMP:10272"/>
        <dbReference type="ChEBI" id="CHEBI:15378"/>
        <dbReference type="ChEBI" id="CHEBI:30011"/>
        <dbReference type="ChEBI" id="CHEBI:57856"/>
        <dbReference type="ChEBI" id="CHEBI:59789"/>
        <dbReference type="ChEBI" id="CHEBI:61891"/>
        <dbReference type="EC" id="2.1.1.297"/>
    </reaction>
</comment>
<feature type="binding site" evidence="5">
    <location>
        <position position="143"/>
    </location>
    <ligand>
        <name>S-adenosyl-L-methionine</name>
        <dbReference type="ChEBI" id="CHEBI:59789"/>
    </ligand>
</feature>
<dbReference type="AlphaFoldDB" id="A0A6J4HGM1"/>
<feature type="binding site" evidence="5">
    <location>
        <begin position="192"/>
        <end position="195"/>
    </location>
    <ligand>
        <name>substrate</name>
    </ligand>
</feature>
<sequence>MVTWRALERQVRARLGDGQEARWLVQQAAGRTGAEWLADLDERAPDRCLGFVEQMVRRREAGEPLQYVLGSWGFRRLDLAIDPRVLIPRPETEQVVEHAIAELTRLRLATGRPPRVVDLGTGSGAIALSIAVEVDGAEVWATDASEGAVAVAQANVAGTGGMAATRVRVVAGSWYEALPPELAGQVDLVVSNPPYLARAELADLDPAVAAWEPTDALVGGPSGLEAIEEVVEGAPRWLRRPGAVVVELAPPQGEAAVALALSVGFDRATVRPDLSGGSRALVASIG</sequence>
<dbReference type="InterPro" id="IPR050320">
    <property type="entry name" value="N5-glutamine_MTase"/>
</dbReference>
<keyword evidence="2 5" id="KW-0808">Transferase</keyword>
<dbReference type="EC" id="2.1.1.297" evidence="5"/>
<accession>A0A6J4HGM1</accession>
<keyword evidence="3 5" id="KW-0949">S-adenosyl-L-methionine</keyword>
<dbReference type="GO" id="GO:0032259">
    <property type="term" value="P:methylation"/>
    <property type="evidence" value="ECO:0007669"/>
    <property type="project" value="UniProtKB-KW"/>
</dbReference>
<dbReference type="InterPro" id="IPR007848">
    <property type="entry name" value="Small_mtfrase_dom"/>
</dbReference>
<comment type="similarity">
    <text evidence="5">Belongs to the protein N5-glutamine methyltransferase family. PrmC subfamily.</text>
</comment>
<comment type="function">
    <text evidence="5">Methylates the class 1 translation termination release factors RF1/PrfA and RF2/PrfB on the glutamine residue of the universally conserved GGQ motif.</text>
</comment>
<dbReference type="InterPro" id="IPR004556">
    <property type="entry name" value="HemK-like"/>
</dbReference>